<protein>
    <recommendedName>
        <fullName evidence="4">Alkaline shock response membrane anchor protein AmaP</fullName>
    </recommendedName>
</protein>
<evidence type="ECO:0000256" key="1">
    <source>
        <dbReference type="SAM" id="Phobius"/>
    </source>
</evidence>
<keyword evidence="1" id="KW-0472">Membrane</keyword>
<feature type="transmembrane region" description="Helical" evidence="1">
    <location>
        <begin position="21"/>
        <end position="38"/>
    </location>
</feature>
<evidence type="ECO:0008006" key="4">
    <source>
        <dbReference type="Google" id="ProtNLM"/>
    </source>
</evidence>
<keyword evidence="1" id="KW-0812">Transmembrane</keyword>
<evidence type="ECO:0000313" key="3">
    <source>
        <dbReference type="Proteomes" id="UP000028594"/>
    </source>
</evidence>
<gene>
    <name evidence="2" type="ORF">NCDO2118_0615</name>
</gene>
<sequence length="199" mass="23336">MSKTYFMRIFDSLWKILRLSILLEILSLMVKLLTFFISKLQNTELKLDLITDINFLNSGSHILGNVAIALFIVFILMISKEAIYRIRYDNLLNLPKSMSGTFKIRKFLAHHEIIKKDEEHPQINQTVEKYNKAVSHVVIDIWNSQLMLYLKLPKEYQAQKMLKDMEAEIKEEIASAYPDYLISTFEREKNSLCLKGTLK</sequence>
<name>A0ABC8A4K0_LACLL</name>
<dbReference type="Proteomes" id="UP000028594">
    <property type="component" value="Chromosome"/>
</dbReference>
<accession>A0ABC8A4K0</accession>
<evidence type="ECO:0000313" key="2">
    <source>
        <dbReference type="EMBL" id="AII12111.1"/>
    </source>
</evidence>
<dbReference type="RefSeq" id="WP_012897335.1">
    <property type="nucleotide sequence ID" value="NZ_CP009054.1"/>
</dbReference>
<dbReference type="EMBL" id="CP009054">
    <property type="protein sequence ID" value="AII12111.1"/>
    <property type="molecule type" value="Genomic_DNA"/>
</dbReference>
<dbReference type="AlphaFoldDB" id="A0ABC8A4K0"/>
<proteinExistence type="predicted"/>
<organism evidence="2 3">
    <name type="scientific">Lactococcus lactis subsp. lactis NCDO 2118</name>
    <dbReference type="NCBI Taxonomy" id="1117941"/>
    <lineage>
        <taxon>Bacteria</taxon>
        <taxon>Bacillati</taxon>
        <taxon>Bacillota</taxon>
        <taxon>Bacilli</taxon>
        <taxon>Lactobacillales</taxon>
        <taxon>Streptococcaceae</taxon>
        <taxon>Lactococcus</taxon>
    </lineage>
</organism>
<keyword evidence="1" id="KW-1133">Transmembrane helix</keyword>
<dbReference type="KEGG" id="llx:NCDO2118_0615"/>
<reference evidence="2 3" key="1">
    <citation type="submission" date="2014-07" db="EMBL/GenBank/DDBJ databases">
        <title>Genome sequence of Lactococcus lactis subsp. lactis NCDO 2118, a GABA-producing strain.</title>
        <authorList>
            <person name="Oliveira L.C."/>
            <person name="Saraiva T.D.L."/>
            <person name="Soares S.C."/>
            <person name="Ramos R.T.J."/>
            <person name="Sa P.H.C.G."/>
            <person name="Carneiro A.R."/>
            <person name="Miranda F."/>
            <person name="Freire M."/>
            <person name="Renan W."/>
            <person name="Oliveira A.F.Jr."/>
            <person name="Santos A.R."/>
            <person name="Pinto A.C."/>
            <person name="Souza B.M."/>
            <person name="Castro C.P."/>
            <person name="Diniz C.A.A."/>
            <person name="Rocha C.S."/>
            <person name="Mariano D.C.B."/>
            <person name="Aguiar E.L."/>
            <person name="Folador E.L."/>
            <person name="Barbosa E.G.V."/>
            <person name="Aburjaile F.F."/>
            <person name="Goncalves L.A."/>
            <person name="Guimaraes L.C."/>
            <person name="Azevedo M.S.P."/>
            <person name="Agresti P.C.M."/>
            <person name="Faria R.F."/>
            <person name="Tiwari S."/>
            <person name="Almeida S.S."/>
            <person name="Hassan S.S."/>
            <person name="Pereira V.B."/>
            <person name="Abreu V.A.C."/>
            <person name="Pereira U.P."/>
            <person name="Dorella F.A."/>
            <person name="Carvalho A.F."/>
            <person name="Pereira F.L."/>
            <person name="Leal C.A.G."/>
            <person name="Figueiredo H.C.P."/>
            <person name="Silva A."/>
            <person name="Miyoshi A."/>
            <person name="Azevedo V."/>
        </authorList>
    </citation>
    <scope>NUCLEOTIDE SEQUENCE [LARGE SCALE GENOMIC DNA]</scope>
    <source>
        <strain evidence="2 3">NCDO 2118</strain>
    </source>
</reference>
<feature type="transmembrane region" description="Helical" evidence="1">
    <location>
        <begin position="58"/>
        <end position="78"/>
    </location>
</feature>